<proteinExistence type="predicted"/>
<feature type="non-terminal residue" evidence="1">
    <location>
        <position position="75"/>
    </location>
</feature>
<gene>
    <name evidence="1" type="ORF">PFISCL1PPCAC_16993</name>
</gene>
<sequence>IVDVEEEKLKGCYLTAIHRGKLIYMNPALNESKAINLSPNIIIVNCGRNNKFANDDSPLVYFCPYQRNSCSLFVL</sequence>
<evidence type="ECO:0000313" key="1">
    <source>
        <dbReference type="EMBL" id="GMT25696.1"/>
    </source>
</evidence>
<name>A0AAV5W0R8_9BILA</name>
<keyword evidence="2" id="KW-1185">Reference proteome</keyword>
<evidence type="ECO:0000313" key="2">
    <source>
        <dbReference type="Proteomes" id="UP001432322"/>
    </source>
</evidence>
<comment type="caution">
    <text evidence="1">The sequence shown here is derived from an EMBL/GenBank/DDBJ whole genome shotgun (WGS) entry which is preliminary data.</text>
</comment>
<organism evidence="1 2">
    <name type="scientific">Pristionchus fissidentatus</name>
    <dbReference type="NCBI Taxonomy" id="1538716"/>
    <lineage>
        <taxon>Eukaryota</taxon>
        <taxon>Metazoa</taxon>
        <taxon>Ecdysozoa</taxon>
        <taxon>Nematoda</taxon>
        <taxon>Chromadorea</taxon>
        <taxon>Rhabditida</taxon>
        <taxon>Rhabditina</taxon>
        <taxon>Diplogasteromorpha</taxon>
        <taxon>Diplogasteroidea</taxon>
        <taxon>Neodiplogasteridae</taxon>
        <taxon>Pristionchus</taxon>
    </lineage>
</organism>
<reference evidence="1" key="1">
    <citation type="submission" date="2023-10" db="EMBL/GenBank/DDBJ databases">
        <title>Genome assembly of Pristionchus species.</title>
        <authorList>
            <person name="Yoshida K."/>
            <person name="Sommer R.J."/>
        </authorList>
    </citation>
    <scope>NUCLEOTIDE SEQUENCE</scope>
    <source>
        <strain evidence="1">RS5133</strain>
    </source>
</reference>
<dbReference type="Proteomes" id="UP001432322">
    <property type="component" value="Unassembled WGS sequence"/>
</dbReference>
<dbReference type="EMBL" id="BTSY01000004">
    <property type="protein sequence ID" value="GMT25696.1"/>
    <property type="molecule type" value="Genomic_DNA"/>
</dbReference>
<accession>A0AAV5W0R8</accession>
<dbReference type="AlphaFoldDB" id="A0AAV5W0R8"/>
<protein>
    <submittedName>
        <fullName evidence="1">Uncharacterized protein</fullName>
    </submittedName>
</protein>
<feature type="non-terminal residue" evidence="1">
    <location>
        <position position="1"/>
    </location>
</feature>